<sequence>MDFIDLVIDASGFIPSGMLQSNLYDIGNYDECFNILDEVDNQKLYGKYCLGTITLKYNNTQIPVRSGRCLPNFCTREDFSKVFSEVIFTDEFCYTKAEPKHFDDIDMLALEIFGFFAVLVILSTVYDLILYYLEKKPYHYALLAFSLLSNGRKILKTSSNTGQLSCINGIKSISCLWVIFGHVHSNILGTGLINPFDTNNFIHETKNIYILAAPISVDTFLALGGLLSVYTFMKTKVNVPIMYLLRILRLTPAYAIIILVQSSLIRYLGSGPFWGANEYTVQPCRQYWWSALLYIQNYVNPTSMCCLHTWYLSLDMQLFLVSPIISFPLVKWPKAGLIAIMCYIFLGFVSPFLVTYILDVPGSMITWSLDTYYTKYYFQPYTRFGPYVIGMLFGWIIYKHNKHGDFIQFPPKYKKSIIFTLWLIILSGLLACTYGGSDIITEKETGIWARTFYNGFNRNAWAILVCLMVTLCVTGYGGPANAFLSMPVFQILSKLSYSIYLVHFLVVLVRYMSKKVTMYFSETNVMYEFCGDFVITLLIAFFLCAIFEYPIICLCSNTIKHKYKKEITEIK</sequence>
<dbReference type="PANTHER" id="PTHR11161">
    <property type="entry name" value="O-ACYLTRANSFERASE"/>
    <property type="match status" value="1"/>
</dbReference>
<feature type="domain" description="Nose resistant-to-fluoxetine protein N-terminal" evidence="2">
    <location>
        <begin position="2"/>
        <end position="95"/>
    </location>
</feature>
<dbReference type="InterPro" id="IPR052728">
    <property type="entry name" value="O2_lipid_transport_reg"/>
</dbReference>
<dbReference type="InterPro" id="IPR002656">
    <property type="entry name" value="Acyl_transf_3_dom"/>
</dbReference>
<dbReference type="EMBL" id="OV121135">
    <property type="protein sequence ID" value="CAH0554822.1"/>
    <property type="molecule type" value="Genomic_DNA"/>
</dbReference>
<dbReference type="InterPro" id="IPR006621">
    <property type="entry name" value="Nose-resist-to-fluoxetine_N"/>
</dbReference>
<dbReference type="SMART" id="SM00703">
    <property type="entry name" value="NRF"/>
    <property type="match status" value="1"/>
</dbReference>
<gene>
    <name evidence="3" type="ORF">MELIAE_LOCUS6327</name>
</gene>
<feature type="transmembrane region" description="Helical" evidence="1">
    <location>
        <begin position="495"/>
        <end position="513"/>
    </location>
</feature>
<keyword evidence="4" id="KW-1185">Reference proteome</keyword>
<evidence type="ECO:0000256" key="1">
    <source>
        <dbReference type="SAM" id="Phobius"/>
    </source>
</evidence>
<evidence type="ECO:0000259" key="2">
    <source>
        <dbReference type="SMART" id="SM00703"/>
    </source>
</evidence>
<keyword evidence="1" id="KW-1133">Transmembrane helix</keyword>
<dbReference type="PANTHER" id="PTHR11161:SF0">
    <property type="entry name" value="O-ACYLTRANSFERASE LIKE PROTEIN"/>
    <property type="match status" value="1"/>
</dbReference>
<feature type="transmembrane region" description="Helical" evidence="1">
    <location>
        <begin position="244"/>
        <end position="265"/>
    </location>
</feature>
<keyword evidence="1" id="KW-0812">Transmembrane</keyword>
<feature type="transmembrane region" description="Helical" evidence="1">
    <location>
        <begin position="310"/>
        <end position="330"/>
    </location>
</feature>
<feature type="transmembrane region" description="Helical" evidence="1">
    <location>
        <begin position="378"/>
        <end position="398"/>
    </location>
</feature>
<feature type="transmembrane region" description="Helical" evidence="1">
    <location>
        <begin position="337"/>
        <end position="358"/>
    </location>
</feature>
<feature type="transmembrane region" description="Helical" evidence="1">
    <location>
        <begin position="419"/>
        <end position="440"/>
    </location>
</feature>
<proteinExistence type="predicted"/>
<evidence type="ECO:0000313" key="3">
    <source>
        <dbReference type="EMBL" id="CAH0554822.1"/>
    </source>
</evidence>
<accession>A0A9P0FHS6</accession>
<keyword evidence="1" id="KW-0472">Membrane</keyword>
<name>A0A9P0FHS6_BRAAE</name>
<dbReference type="AlphaFoldDB" id="A0A9P0FHS6"/>
<dbReference type="Pfam" id="PF20146">
    <property type="entry name" value="NRF"/>
    <property type="match status" value="1"/>
</dbReference>
<dbReference type="GO" id="GO:0016747">
    <property type="term" value="F:acyltransferase activity, transferring groups other than amino-acyl groups"/>
    <property type="evidence" value="ECO:0007669"/>
    <property type="project" value="InterPro"/>
</dbReference>
<feature type="transmembrane region" description="Helical" evidence="1">
    <location>
        <begin position="176"/>
        <end position="196"/>
    </location>
</feature>
<feature type="transmembrane region" description="Helical" evidence="1">
    <location>
        <begin position="208"/>
        <end position="232"/>
    </location>
</feature>
<evidence type="ECO:0000313" key="4">
    <source>
        <dbReference type="Proteomes" id="UP001154078"/>
    </source>
</evidence>
<reference evidence="3" key="1">
    <citation type="submission" date="2021-12" db="EMBL/GenBank/DDBJ databases">
        <authorList>
            <person name="King R."/>
        </authorList>
    </citation>
    <scope>NUCLEOTIDE SEQUENCE</scope>
</reference>
<feature type="transmembrane region" description="Helical" evidence="1">
    <location>
        <begin position="533"/>
        <end position="555"/>
    </location>
</feature>
<dbReference type="Pfam" id="PF01757">
    <property type="entry name" value="Acyl_transf_3"/>
    <property type="match status" value="1"/>
</dbReference>
<dbReference type="OrthoDB" id="118951at2759"/>
<feature type="transmembrane region" description="Helical" evidence="1">
    <location>
        <begin position="460"/>
        <end position="483"/>
    </location>
</feature>
<organism evidence="3 4">
    <name type="scientific">Brassicogethes aeneus</name>
    <name type="common">Rape pollen beetle</name>
    <name type="synonym">Meligethes aeneus</name>
    <dbReference type="NCBI Taxonomy" id="1431903"/>
    <lineage>
        <taxon>Eukaryota</taxon>
        <taxon>Metazoa</taxon>
        <taxon>Ecdysozoa</taxon>
        <taxon>Arthropoda</taxon>
        <taxon>Hexapoda</taxon>
        <taxon>Insecta</taxon>
        <taxon>Pterygota</taxon>
        <taxon>Neoptera</taxon>
        <taxon>Endopterygota</taxon>
        <taxon>Coleoptera</taxon>
        <taxon>Polyphaga</taxon>
        <taxon>Cucujiformia</taxon>
        <taxon>Nitidulidae</taxon>
        <taxon>Meligethinae</taxon>
        <taxon>Brassicogethes</taxon>
    </lineage>
</organism>
<dbReference type="Proteomes" id="UP001154078">
    <property type="component" value="Chromosome 4"/>
</dbReference>
<protein>
    <recommendedName>
        <fullName evidence="2">Nose resistant-to-fluoxetine protein N-terminal domain-containing protein</fullName>
    </recommendedName>
</protein>
<feature type="transmembrane region" description="Helical" evidence="1">
    <location>
        <begin position="108"/>
        <end position="132"/>
    </location>
</feature>